<reference evidence="3" key="2">
    <citation type="submission" date="2016-01" db="EMBL/GenBank/DDBJ databases">
        <title>First complete genome sequence of a species in the genus Microterricola, an extremophilic cold active enzyme producing strain ERGS5:02 isolated from Sikkim Himalaya.</title>
        <authorList>
            <person name="Kumar R."/>
            <person name="Singh D."/>
            <person name="Swarnkar M.K."/>
        </authorList>
    </citation>
    <scope>NUCLEOTIDE SEQUENCE [LARGE SCALE GENOMIC DNA]</scope>
    <source>
        <strain evidence="3">ERGS5:02</strain>
    </source>
</reference>
<dbReference type="KEGG" id="mvd:AWU67_06895"/>
<dbReference type="Pfam" id="PF05437">
    <property type="entry name" value="AzlD"/>
    <property type="match status" value="1"/>
</dbReference>
<gene>
    <name evidence="2" type="ORF">AWU67_06895</name>
</gene>
<dbReference type="OrthoDB" id="3733498at2"/>
<dbReference type="EMBL" id="CP014145">
    <property type="protein sequence ID" value="AMB58629.1"/>
    <property type="molecule type" value="Genomic_DNA"/>
</dbReference>
<keyword evidence="1" id="KW-0812">Transmembrane</keyword>
<feature type="transmembrane region" description="Helical" evidence="1">
    <location>
        <begin position="37"/>
        <end position="56"/>
    </location>
</feature>
<dbReference type="InterPro" id="IPR008407">
    <property type="entry name" value="Brnchd-chn_aa_trnsp_AzlD"/>
</dbReference>
<evidence type="ECO:0000256" key="1">
    <source>
        <dbReference type="SAM" id="Phobius"/>
    </source>
</evidence>
<sequence>MTMWQIVIVASIACVVMKMAGYLVPPRVLDNPAVSRIAELLTVALLAALIGVQTFAHGQEIVLDARVPAVIVAAGLFALRVPFIVVVIAAALVAAGIRALG</sequence>
<proteinExistence type="predicted"/>
<accession>A0A0X8E1H5</accession>
<organism evidence="2 3">
    <name type="scientific">Microterricola viridarii</name>
    <dbReference type="NCBI Taxonomy" id="412690"/>
    <lineage>
        <taxon>Bacteria</taxon>
        <taxon>Bacillati</taxon>
        <taxon>Actinomycetota</taxon>
        <taxon>Actinomycetes</taxon>
        <taxon>Micrococcales</taxon>
        <taxon>Microbacteriaceae</taxon>
        <taxon>Microterricola</taxon>
    </lineage>
</organism>
<keyword evidence="1" id="KW-1133">Transmembrane helix</keyword>
<name>A0A0X8E1H5_9MICO</name>
<protein>
    <submittedName>
        <fullName evidence="2">Branched-chain amino acid transporter AzlD</fullName>
    </submittedName>
</protein>
<evidence type="ECO:0000313" key="3">
    <source>
        <dbReference type="Proteomes" id="UP000058305"/>
    </source>
</evidence>
<keyword evidence="3" id="KW-1185">Reference proteome</keyword>
<reference evidence="2 3" key="1">
    <citation type="journal article" date="2016" name="J. Biotechnol.">
        <title>First complete genome sequence of a species in the genus Microterricola, an extremophilic cold active enzyme producing bacterial strain ERGS5:02 isolated from Sikkim Himalaya.</title>
        <authorList>
            <person name="Himanshu"/>
            <person name="Swarnkar M.K."/>
            <person name="Singh D."/>
            <person name="Kumar R."/>
        </authorList>
    </citation>
    <scope>NUCLEOTIDE SEQUENCE [LARGE SCALE GENOMIC DNA]</scope>
    <source>
        <strain evidence="2 3">ERGS5:02</strain>
    </source>
</reference>
<dbReference type="AlphaFoldDB" id="A0A0X8E1H5"/>
<feature type="transmembrane region" description="Helical" evidence="1">
    <location>
        <begin position="68"/>
        <end position="97"/>
    </location>
</feature>
<evidence type="ECO:0000313" key="2">
    <source>
        <dbReference type="EMBL" id="AMB58629.1"/>
    </source>
</evidence>
<keyword evidence="1" id="KW-0472">Membrane</keyword>
<dbReference type="RefSeq" id="WP_067227318.1">
    <property type="nucleotide sequence ID" value="NZ_CP014145.1"/>
</dbReference>
<feature type="transmembrane region" description="Helical" evidence="1">
    <location>
        <begin position="6"/>
        <end position="25"/>
    </location>
</feature>
<dbReference type="Proteomes" id="UP000058305">
    <property type="component" value="Chromosome"/>
</dbReference>